<evidence type="ECO:0000256" key="1">
    <source>
        <dbReference type="SAM" id="MobiDB-lite"/>
    </source>
</evidence>
<dbReference type="Proteomes" id="UP000266723">
    <property type="component" value="Unassembled WGS sequence"/>
</dbReference>
<reference evidence="2 3" key="1">
    <citation type="journal article" date="2020" name="BMC Genomics">
        <title>Intraspecific diversification of the crop wild relative Brassica cretica Lam. using demographic model selection.</title>
        <authorList>
            <person name="Kioukis A."/>
            <person name="Michalopoulou V.A."/>
            <person name="Briers L."/>
            <person name="Pirintsos S."/>
            <person name="Studholme D.J."/>
            <person name="Pavlidis P."/>
            <person name="Sarris P.F."/>
        </authorList>
    </citation>
    <scope>NUCLEOTIDE SEQUENCE [LARGE SCALE GENOMIC DNA]</scope>
    <source>
        <strain evidence="3">cv. PFS-1207/04</strain>
    </source>
</reference>
<sequence length="132" mass="14541">MRPWKIRLKAEDQGKLRRDGDPAAAGKLRSTHSTECSTSSDTLVAKSAAKDLRHPSPSLTYFDSDLRENCEEPTPLWEAHSGQVRIIRSKNASAANALTPSCHLFPSNKHGYSLENAQSSLAAPSWCSFFQL</sequence>
<proteinExistence type="predicted"/>
<feature type="region of interest" description="Disordered" evidence="1">
    <location>
        <begin position="1"/>
        <end position="41"/>
    </location>
</feature>
<feature type="compositionally biased region" description="Polar residues" evidence="1">
    <location>
        <begin position="31"/>
        <end position="41"/>
    </location>
</feature>
<feature type="compositionally biased region" description="Basic and acidic residues" evidence="1">
    <location>
        <begin position="8"/>
        <end position="21"/>
    </location>
</feature>
<evidence type="ECO:0000313" key="2">
    <source>
        <dbReference type="EMBL" id="KAF3577316.1"/>
    </source>
</evidence>
<comment type="caution">
    <text evidence="2">The sequence shown here is derived from an EMBL/GenBank/DDBJ whole genome shotgun (WGS) entry which is preliminary data.</text>
</comment>
<accession>A0ABQ7DK59</accession>
<gene>
    <name evidence="2" type="ORF">DY000_02032542</name>
</gene>
<protein>
    <submittedName>
        <fullName evidence="2">Uncharacterized protein</fullName>
    </submittedName>
</protein>
<keyword evidence="3" id="KW-1185">Reference proteome</keyword>
<dbReference type="EMBL" id="QGKV02000649">
    <property type="protein sequence ID" value="KAF3577316.1"/>
    <property type="molecule type" value="Genomic_DNA"/>
</dbReference>
<name>A0ABQ7DK59_BRACR</name>
<evidence type="ECO:0000313" key="3">
    <source>
        <dbReference type="Proteomes" id="UP000266723"/>
    </source>
</evidence>
<organism evidence="2 3">
    <name type="scientific">Brassica cretica</name>
    <name type="common">Mustard</name>
    <dbReference type="NCBI Taxonomy" id="69181"/>
    <lineage>
        <taxon>Eukaryota</taxon>
        <taxon>Viridiplantae</taxon>
        <taxon>Streptophyta</taxon>
        <taxon>Embryophyta</taxon>
        <taxon>Tracheophyta</taxon>
        <taxon>Spermatophyta</taxon>
        <taxon>Magnoliopsida</taxon>
        <taxon>eudicotyledons</taxon>
        <taxon>Gunneridae</taxon>
        <taxon>Pentapetalae</taxon>
        <taxon>rosids</taxon>
        <taxon>malvids</taxon>
        <taxon>Brassicales</taxon>
        <taxon>Brassicaceae</taxon>
        <taxon>Brassiceae</taxon>
        <taxon>Brassica</taxon>
    </lineage>
</organism>